<dbReference type="Pfam" id="PF04385">
    <property type="entry name" value="FAINT"/>
    <property type="match status" value="1"/>
</dbReference>
<dbReference type="AlphaFoldDB" id="Q4N3M7"/>
<sequence>MHVFQIWIIFILTVAEYVHCGDKPNNTNGTIEIDSHGEDDNFDVTEQTSDQPTQEPEEQPYPLGPTQPTQQPFVLEPEQTEPLDLSMKPAQPQPVHPQPRLPIQPIQYPLPIHPQASQPGFPVQPGYPVRPIPRYPPGYPPYPPYPYPPYPPYPYPPYPPYGPYPPYSPYDPYPPYSPYVPPTQPIPPRPTHYVPPPQQSIEQPIEQPQPIDQPTEQPQPIDQPAEETEPIDQPIEQPEPIDQPMPVDIIEPSETQENVIEKKTRVKCKIIKLMKRNEGGKLIPMTKKDFKKVSYHITKVKFELFANLEQLICDGELAYEHTPGKPYASSLIQNRQFKEFFIRIKDILTIVRHINNKWKISDHKIPFCFQLFTKDSEGKEVLITEENIDVELSSFECFKYMFNTGVRCHKVVVKDKLVWEKKEDESEYPEAMVVTKKGRVSLSFEEQIVIFIEKADCYEQVETKHKRPSKKK</sequence>
<feature type="signal peptide" evidence="2">
    <location>
        <begin position="1"/>
        <end position="20"/>
    </location>
</feature>
<dbReference type="InParanoid" id="Q4N3M7"/>
<evidence type="ECO:0008006" key="5">
    <source>
        <dbReference type="Google" id="ProtNLM"/>
    </source>
</evidence>
<dbReference type="GeneID" id="3501405"/>
<feature type="compositionally biased region" description="Pro residues" evidence="1">
    <location>
        <begin position="91"/>
        <end position="101"/>
    </location>
</feature>
<dbReference type="InterPro" id="IPR007480">
    <property type="entry name" value="DUF529"/>
</dbReference>
<feature type="compositionally biased region" description="Pro residues" evidence="1">
    <location>
        <begin position="178"/>
        <end position="198"/>
    </location>
</feature>
<reference evidence="3 4" key="1">
    <citation type="journal article" date="2005" name="Science">
        <title>Genome sequence of Theileria parva, a bovine pathogen that transforms lymphocytes.</title>
        <authorList>
            <person name="Gardner M.J."/>
            <person name="Bishop R."/>
            <person name="Shah T."/>
            <person name="de Villiers E.P."/>
            <person name="Carlton J.M."/>
            <person name="Hall N."/>
            <person name="Ren Q."/>
            <person name="Paulsen I.T."/>
            <person name="Pain A."/>
            <person name="Berriman M."/>
            <person name="Wilson R.J.M."/>
            <person name="Sato S."/>
            <person name="Ralph S.A."/>
            <person name="Mann D.J."/>
            <person name="Xiong Z."/>
            <person name="Shallom S.J."/>
            <person name="Weidman J."/>
            <person name="Jiang L."/>
            <person name="Lynn J."/>
            <person name="Weaver B."/>
            <person name="Shoaibi A."/>
            <person name="Domingo A.R."/>
            <person name="Wasawo D."/>
            <person name="Crabtree J."/>
            <person name="Wortman J.R."/>
            <person name="Haas B."/>
            <person name="Angiuoli S.V."/>
            <person name="Creasy T.H."/>
            <person name="Lu C."/>
            <person name="Suh B."/>
            <person name="Silva J.C."/>
            <person name="Utterback T.R."/>
            <person name="Feldblyum T.V."/>
            <person name="Pertea M."/>
            <person name="Allen J."/>
            <person name="Nierman W.C."/>
            <person name="Taracha E.L.N."/>
            <person name="Salzberg S.L."/>
            <person name="White O.R."/>
            <person name="Fitzhugh H.A."/>
            <person name="Morzaria S."/>
            <person name="Venter J.C."/>
            <person name="Fraser C.M."/>
            <person name="Nene V."/>
        </authorList>
    </citation>
    <scope>NUCLEOTIDE SEQUENCE [LARGE SCALE GENOMIC DNA]</scope>
    <source>
        <strain evidence="3 4">Muguga</strain>
    </source>
</reference>
<evidence type="ECO:0000256" key="1">
    <source>
        <dbReference type="SAM" id="MobiDB-lite"/>
    </source>
</evidence>
<keyword evidence="2" id="KW-0732">Signal</keyword>
<feature type="region of interest" description="Disordered" evidence="1">
    <location>
        <begin position="178"/>
        <end position="243"/>
    </location>
</feature>
<organism evidence="3 4">
    <name type="scientific">Theileria parva</name>
    <name type="common">East coast fever infection agent</name>
    <dbReference type="NCBI Taxonomy" id="5875"/>
    <lineage>
        <taxon>Eukaryota</taxon>
        <taxon>Sar</taxon>
        <taxon>Alveolata</taxon>
        <taxon>Apicomplexa</taxon>
        <taxon>Aconoidasida</taxon>
        <taxon>Piroplasmida</taxon>
        <taxon>Theileriidae</taxon>
        <taxon>Theileria</taxon>
    </lineage>
</organism>
<evidence type="ECO:0000313" key="3">
    <source>
        <dbReference type="EMBL" id="EAN32281.1"/>
    </source>
</evidence>
<dbReference type="EMBL" id="AAGK01000003">
    <property type="protein sequence ID" value="EAN32281.1"/>
    <property type="molecule type" value="Genomic_DNA"/>
</dbReference>
<dbReference type="Proteomes" id="UP000001949">
    <property type="component" value="Unassembled WGS sequence"/>
</dbReference>
<dbReference type="STRING" id="5875.Q4N3M7"/>
<feature type="chain" id="PRO_5004241203" description="SVSP4" evidence="2">
    <location>
        <begin position="21"/>
        <end position="472"/>
    </location>
</feature>
<dbReference type="eggNOG" id="ENOG502QTFH">
    <property type="taxonomic scope" value="Eukaryota"/>
</dbReference>
<keyword evidence="4" id="KW-1185">Reference proteome</keyword>
<comment type="caution">
    <text evidence="3">The sequence shown here is derived from an EMBL/GenBank/DDBJ whole genome shotgun (WGS) entry which is preliminary data.</text>
</comment>
<evidence type="ECO:0000256" key="2">
    <source>
        <dbReference type="SAM" id="SignalP"/>
    </source>
</evidence>
<feature type="region of interest" description="Disordered" evidence="1">
    <location>
        <begin position="29"/>
        <end position="101"/>
    </location>
</feature>
<dbReference type="KEGG" id="tpv:TP04_0002"/>
<dbReference type="RefSeq" id="XP_764564.1">
    <property type="nucleotide sequence ID" value="XM_759471.1"/>
</dbReference>
<feature type="compositionally biased region" description="Low complexity" evidence="1">
    <location>
        <begin position="231"/>
        <end position="243"/>
    </location>
</feature>
<protein>
    <recommendedName>
        <fullName evidence="5">SVSP4</fullName>
    </recommendedName>
</protein>
<dbReference type="VEuPathDB" id="PiroplasmaDB:TpMuguga_04g00002"/>
<dbReference type="OMA" id="QPYPRYY"/>
<name>Q4N3M7_THEPA</name>
<proteinExistence type="predicted"/>
<feature type="compositionally biased region" description="Low complexity" evidence="1">
    <location>
        <begin position="199"/>
        <end position="223"/>
    </location>
</feature>
<feature type="compositionally biased region" description="Low complexity" evidence="1">
    <location>
        <begin position="45"/>
        <end position="54"/>
    </location>
</feature>
<accession>Q4N3M7</accession>
<evidence type="ECO:0000313" key="4">
    <source>
        <dbReference type="Proteomes" id="UP000001949"/>
    </source>
</evidence>
<gene>
    <name evidence="3" type="ordered locus">TP04_0002</name>
</gene>